<keyword evidence="2 5" id="KW-0812">Transmembrane</keyword>
<dbReference type="Proteomes" id="UP000239485">
    <property type="component" value="Unassembled WGS sequence"/>
</dbReference>
<feature type="transmembrane region" description="Helical" evidence="5">
    <location>
        <begin position="76"/>
        <end position="93"/>
    </location>
</feature>
<feature type="transmembrane region" description="Helical" evidence="5">
    <location>
        <begin position="196"/>
        <end position="213"/>
    </location>
</feature>
<accession>A0A2S6IEQ9</accession>
<dbReference type="InterPro" id="IPR002781">
    <property type="entry name" value="TM_pro_TauE-like"/>
</dbReference>
<evidence type="ECO:0000256" key="2">
    <source>
        <dbReference type="ARBA" id="ARBA00022692"/>
    </source>
</evidence>
<dbReference type="OrthoDB" id="3872971at2"/>
<comment type="caution">
    <text evidence="6">The sequence shown here is derived from an EMBL/GenBank/DDBJ whole genome shotgun (WGS) entry which is preliminary data.</text>
</comment>
<comment type="subcellular location">
    <subcellularLocation>
        <location evidence="5">Cell membrane</location>
        <topology evidence="5">Multi-pass membrane protein</topology>
    </subcellularLocation>
    <subcellularLocation>
        <location evidence="1">Membrane</location>
        <topology evidence="1">Multi-pass membrane protein</topology>
    </subcellularLocation>
</comment>
<keyword evidence="4 5" id="KW-0472">Membrane</keyword>
<evidence type="ECO:0000256" key="1">
    <source>
        <dbReference type="ARBA" id="ARBA00004141"/>
    </source>
</evidence>
<protein>
    <recommendedName>
        <fullName evidence="5">Probable membrane transporter protein</fullName>
    </recommendedName>
</protein>
<name>A0A2S6IEQ9_9ACTN</name>
<dbReference type="RefSeq" id="WP_104434561.1">
    <property type="nucleotide sequence ID" value="NZ_PTJD01000013.1"/>
</dbReference>
<dbReference type="Pfam" id="PF01925">
    <property type="entry name" value="TauE"/>
    <property type="match status" value="1"/>
</dbReference>
<evidence type="ECO:0000256" key="5">
    <source>
        <dbReference type="RuleBase" id="RU363041"/>
    </source>
</evidence>
<gene>
    <name evidence="6" type="ORF">CLV92_113112</name>
</gene>
<comment type="similarity">
    <text evidence="5">Belongs to the 4-toluene sulfonate uptake permease (TSUP) (TC 2.A.102) family.</text>
</comment>
<feature type="transmembrane region" description="Helical" evidence="5">
    <location>
        <begin position="51"/>
        <end position="70"/>
    </location>
</feature>
<evidence type="ECO:0000256" key="4">
    <source>
        <dbReference type="ARBA" id="ARBA00023136"/>
    </source>
</evidence>
<evidence type="ECO:0000313" key="6">
    <source>
        <dbReference type="EMBL" id="PPK92683.1"/>
    </source>
</evidence>
<dbReference type="GO" id="GO:0005886">
    <property type="term" value="C:plasma membrane"/>
    <property type="evidence" value="ECO:0007669"/>
    <property type="project" value="UniProtKB-SubCell"/>
</dbReference>
<feature type="transmembrane region" description="Helical" evidence="5">
    <location>
        <begin position="220"/>
        <end position="242"/>
    </location>
</feature>
<proteinExistence type="inferred from homology"/>
<evidence type="ECO:0000313" key="7">
    <source>
        <dbReference type="Proteomes" id="UP000239485"/>
    </source>
</evidence>
<keyword evidence="7" id="KW-1185">Reference proteome</keyword>
<reference evidence="6 7" key="1">
    <citation type="submission" date="2018-02" db="EMBL/GenBank/DDBJ databases">
        <title>Genomic Encyclopedia of Archaeal and Bacterial Type Strains, Phase II (KMG-II): from individual species to whole genera.</title>
        <authorList>
            <person name="Goeker M."/>
        </authorList>
    </citation>
    <scope>NUCLEOTIDE SEQUENCE [LARGE SCALE GENOMIC DNA]</scope>
    <source>
        <strain evidence="6 7">DSM 22857</strain>
    </source>
</reference>
<feature type="transmembrane region" description="Helical" evidence="5">
    <location>
        <begin position="140"/>
        <end position="159"/>
    </location>
</feature>
<feature type="transmembrane region" description="Helical" evidence="5">
    <location>
        <begin position="12"/>
        <end position="44"/>
    </location>
</feature>
<keyword evidence="3 5" id="KW-1133">Transmembrane helix</keyword>
<evidence type="ECO:0000256" key="3">
    <source>
        <dbReference type="ARBA" id="ARBA00022989"/>
    </source>
</evidence>
<sequence>MIPPDGSWLPAVVVLAVTVAAAAQVLSGMGFALVAGPLLVLALGTSDGVRLSVAMSMVLNVVLLAGSHRLVRWGDAARLFVPAALLVTPTFLLTAHLAGAWISAAAGAAVLVGVGLIASGRRARWVDGPAGPVAAGAGSGVLNVLAGVSGPPVALFVAHRGWAPRVGTATLQAYALPLNAVTLAVLGLPAAQPGQLLGAAVGLLLGTGAAWPLRRRISAAGVRVLVLALATAGALLLLARAAGELL</sequence>
<keyword evidence="5" id="KW-1003">Cell membrane</keyword>
<feature type="transmembrane region" description="Helical" evidence="5">
    <location>
        <begin position="100"/>
        <end position="120"/>
    </location>
</feature>
<dbReference type="AlphaFoldDB" id="A0A2S6IEQ9"/>
<organism evidence="6 7">
    <name type="scientific">Kineococcus xinjiangensis</name>
    <dbReference type="NCBI Taxonomy" id="512762"/>
    <lineage>
        <taxon>Bacteria</taxon>
        <taxon>Bacillati</taxon>
        <taxon>Actinomycetota</taxon>
        <taxon>Actinomycetes</taxon>
        <taxon>Kineosporiales</taxon>
        <taxon>Kineosporiaceae</taxon>
        <taxon>Kineococcus</taxon>
    </lineage>
</organism>
<dbReference type="EMBL" id="PTJD01000013">
    <property type="protein sequence ID" value="PPK92683.1"/>
    <property type="molecule type" value="Genomic_DNA"/>
</dbReference>